<organism evidence="2 3">
    <name type="scientific">Danionella cerebrum</name>
    <dbReference type="NCBI Taxonomy" id="2873325"/>
    <lineage>
        <taxon>Eukaryota</taxon>
        <taxon>Metazoa</taxon>
        <taxon>Chordata</taxon>
        <taxon>Craniata</taxon>
        <taxon>Vertebrata</taxon>
        <taxon>Euteleostomi</taxon>
        <taxon>Actinopterygii</taxon>
        <taxon>Neopterygii</taxon>
        <taxon>Teleostei</taxon>
        <taxon>Ostariophysi</taxon>
        <taxon>Cypriniformes</taxon>
        <taxon>Danionidae</taxon>
        <taxon>Danioninae</taxon>
        <taxon>Danionella</taxon>
    </lineage>
</organism>
<keyword evidence="3" id="KW-1185">Reference proteome</keyword>
<feature type="region of interest" description="Disordered" evidence="1">
    <location>
        <begin position="1"/>
        <end position="32"/>
    </location>
</feature>
<sequence length="69" mass="7554">MSVEKRIGAASDPKPTFVDQQKPDTVSNNQRSVRKICEETEQKVRLTLLGGSTLGPTMLEAPGVRARTK</sequence>
<name>A0A553Q768_9TELE</name>
<accession>A0A553Q768</accession>
<dbReference type="Proteomes" id="UP000316079">
    <property type="component" value="Unassembled WGS sequence"/>
</dbReference>
<evidence type="ECO:0000313" key="2">
    <source>
        <dbReference type="EMBL" id="TRY85778.1"/>
    </source>
</evidence>
<comment type="caution">
    <text evidence="2">The sequence shown here is derived from an EMBL/GenBank/DDBJ whole genome shotgun (WGS) entry which is preliminary data.</text>
</comment>
<dbReference type="AlphaFoldDB" id="A0A553Q768"/>
<dbReference type="OrthoDB" id="9947942at2759"/>
<gene>
    <name evidence="2" type="ORF">DNTS_014587</name>
</gene>
<evidence type="ECO:0000256" key="1">
    <source>
        <dbReference type="SAM" id="MobiDB-lite"/>
    </source>
</evidence>
<protein>
    <submittedName>
        <fullName evidence="2">Uncharacterized protein</fullName>
    </submittedName>
</protein>
<proteinExistence type="predicted"/>
<evidence type="ECO:0000313" key="3">
    <source>
        <dbReference type="Proteomes" id="UP000316079"/>
    </source>
</evidence>
<reference evidence="2 3" key="1">
    <citation type="journal article" date="2019" name="Sci. Data">
        <title>Hybrid genome assembly and annotation of Danionella translucida.</title>
        <authorList>
            <person name="Kadobianskyi M."/>
            <person name="Schulze L."/>
            <person name="Schuelke M."/>
            <person name="Judkewitz B."/>
        </authorList>
    </citation>
    <scope>NUCLEOTIDE SEQUENCE [LARGE SCALE GENOMIC DNA]</scope>
    <source>
        <strain evidence="2 3">Bolton</strain>
    </source>
</reference>
<dbReference type="EMBL" id="SRMA01026257">
    <property type="protein sequence ID" value="TRY85778.1"/>
    <property type="molecule type" value="Genomic_DNA"/>
</dbReference>